<evidence type="ECO:0000313" key="2">
    <source>
        <dbReference type="EMBL" id="MBD1398802.1"/>
    </source>
</evidence>
<comment type="caution">
    <text evidence="2">The sequence shown here is derived from an EMBL/GenBank/DDBJ whole genome shotgun (WGS) entry which is preliminary data.</text>
</comment>
<dbReference type="RefSeq" id="WP_191184935.1">
    <property type="nucleotide sequence ID" value="NZ_JACXAJ010000011.1"/>
</dbReference>
<dbReference type="Gene3D" id="3.40.50.300">
    <property type="entry name" value="P-loop containing nucleotide triphosphate hydrolases"/>
    <property type="match status" value="1"/>
</dbReference>
<dbReference type="InterPro" id="IPR011646">
    <property type="entry name" value="KAP_P-loop"/>
</dbReference>
<keyword evidence="3" id="KW-1185">Reference proteome</keyword>
<evidence type="ECO:0000313" key="3">
    <source>
        <dbReference type="Proteomes" id="UP000625551"/>
    </source>
</evidence>
<dbReference type="Proteomes" id="UP000625551">
    <property type="component" value="Unassembled WGS sequence"/>
</dbReference>
<sequence>MRNNNHIHSDKSVSQKTEDAFQRYSFAERISNLISSYQKEDSFVIGMYGKWGEGKSSVLNFIQIELADKDDIIVVNFNPWLFSGEAQLLLSFFQVLAASLDKKLKSKKEQLGEMLRDYAGALGVVGTFVGLPNGKDIFEAVGKKLTGKSVDDYKSTISKALADSGKKVLVVIDDIDRLSIDEVQTIFKLIKIAADFKNTIYLLSFDDELVASSLDPKYAMGGRDYLEKIVQLPLKLPKAQQFAIKRYTLKVLNDVVSAYDVKLEEDEVHRFVEFLDKMLLPSIQNPRVATRFANSIYFAVPLLKGEVNMVDLLILEGIKVIHPSLYDFIRSNHSLLTQSYESGFGDYRESQSKKEAAKGKITAHLKAMNYSVEETLPMLQKLFPQLKSVFGNISYPERKWQDWYKNKRLCSGRYINRYFTYTVIEGEISDVYFDELLEKLAKEDYIGKEEELYQLLQDLEADEVAIRLLFLEDTFDNNYRYNLAKNIALLGEYFPDVKDVFSFTGPFNQMVGFMKKAVTGLSAPKRLAAASSLILRAEPLNFAIALWYKLDPREKESQFSDTEYQLLSTELYKRCRLGKNLEELLTDLEDSDLRFILNIGAGLDSTQTKGEVKGLIDGDNQNFIKILHAYSQTTISKSLGAKNSKSKEFKSAFNESYYEELQDIVDIDSFYKKSLQLYGDQSSFEPKSGREELTDEQLVGWFQKIHLEKSSLH</sequence>
<feature type="domain" description="KAP NTPase" evidence="1">
    <location>
        <begin position="25"/>
        <end position="298"/>
    </location>
</feature>
<reference evidence="2 3" key="1">
    <citation type="submission" date="2020-09" db="EMBL/GenBank/DDBJ databases">
        <title>Genome sequencing and assembly of Pontibacter sp.</title>
        <authorList>
            <person name="Chhetri G."/>
        </authorList>
    </citation>
    <scope>NUCLEOTIDE SEQUENCE [LARGE SCALE GENOMIC DNA]</scope>
    <source>
        <strain evidence="2 3">JH31</strain>
    </source>
</reference>
<dbReference type="InterPro" id="IPR052754">
    <property type="entry name" value="NTPase_KAP_P-loop"/>
</dbReference>
<accession>A0ABR7XKK6</accession>
<organism evidence="2 3">
    <name type="scientific">Pontibacter aquaedesilientis</name>
    <dbReference type="NCBI Taxonomy" id="2766980"/>
    <lineage>
        <taxon>Bacteria</taxon>
        <taxon>Pseudomonadati</taxon>
        <taxon>Bacteroidota</taxon>
        <taxon>Cytophagia</taxon>
        <taxon>Cytophagales</taxon>
        <taxon>Hymenobacteraceae</taxon>
        <taxon>Pontibacter</taxon>
    </lineage>
</organism>
<dbReference type="PANTHER" id="PTHR22674:SF6">
    <property type="entry name" value="NTPASE KAP FAMILY P-LOOP DOMAIN-CONTAINING PROTEIN 1"/>
    <property type="match status" value="1"/>
</dbReference>
<proteinExistence type="predicted"/>
<name>A0ABR7XKK6_9BACT</name>
<protein>
    <recommendedName>
        <fullName evidence="1">KAP NTPase domain-containing protein</fullName>
    </recommendedName>
</protein>
<evidence type="ECO:0000259" key="1">
    <source>
        <dbReference type="Pfam" id="PF07693"/>
    </source>
</evidence>
<dbReference type="SUPFAM" id="SSF52540">
    <property type="entry name" value="P-loop containing nucleoside triphosphate hydrolases"/>
    <property type="match status" value="1"/>
</dbReference>
<dbReference type="PANTHER" id="PTHR22674">
    <property type="entry name" value="NTPASE, KAP FAMILY P-LOOP DOMAIN-CONTAINING 1"/>
    <property type="match status" value="1"/>
</dbReference>
<dbReference type="InterPro" id="IPR027417">
    <property type="entry name" value="P-loop_NTPase"/>
</dbReference>
<dbReference type="Pfam" id="PF07693">
    <property type="entry name" value="KAP_NTPase"/>
    <property type="match status" value="1"/>
</dbReference>
<gene>
    <name evidence="2" type="ORF">H9Q13_16640</name>
</gene>
<dbReference type="EMBL" id="JACXAJ010000011">
    <property type="protein sequence ID" value="MBD1398802.1"/>
    <property type="molecule type" value="Genomic_DNA"/>
</dbReference>